<keyword evidence="1" id="KW-0472">Membrane</keyword>
<feature type="transmembrane region" description="Helical" evidence="1">
    <location>
        <begin position="43"/>
        <end position="65"/>
    </location>
</feature>
<gene>
    <name evidence="2" type="ORF">HNP48_006959</name>
</gene>
<organism evidence="2 3">
    <name type="scientific">Acidovorax soli</name>
    <dbReference type="NCBI Taxonomy" id="592050"/>
    <lineage>
        <taxon>Bacteria</taxon>
        <taxon>Pseudomonadati</taxon>
        <taxon>Pseudomonadota</taxon>
        <taxon>Betaproteobacteria</taxon>
        <taxon>Burkholderiales</taxon>
        <taxon>Comamonadaceae</taxon>
        <taxon>Acidovorax</taxon>
    </lineage>
</organism>
<dbReference type="EMBL" id="JACHLK010000033">
    <property type="protein sequence ID" value="MBB6564232.1"/>
    <property type="molecule type" value="Genomic_DNA"/>
</dbReference>
<comment type="caution">
    <text evidence="2">The sequence shown here is derived from an EMBL/GenBank/DDBJ whole genome shotgun (WGS) entry which is preliminary data.</text>
</comment>
<evidence type="ECO:0000256" key="1">
    <source>
        <dbReference type="SAM" id="Phobius"/>
    </source>
</evidence>
<feature type="transmembrane region" description="Helical" evidence="1">
    <location>
        <begin position="94"/>
        <end position="115"/>
    </location>
</feature>
<evidence type="ECO:0000313" key="3">
    <source>
        <dbReference type="Proteomes" id="UP000575083"/>
    </source>
</evidence>
<protein>
    <submittedName>
        <fullName evidence="2">ABC-type Fe3+ transport system permease subunit</fullName>
    </submittedName>
</protein>
<reference evidence="2 3" key="1">
    <citation type="submission" date="2020-08" db="EMBL/GenBank/DDBJ databases">
        <title>Functional genomics of gut bacteria from endangered species of beetles.</title>
        <authorList>
            <person name="Carlos-Shanley C."/>
        </authorList>
    </citation>
    <scope>NUCLEOTIDE SEQUENCE [LARGE SCALE GENOMIC DNA]</scope>
    <source>
        <strain evidence="2 3">S00198</strain>
    </source>
</reference>
<dbReference type="RefSeq" id="WP_184866052.1">
    <property type="nucleotide sequence ID" value="NZ_JACHLK010000033.1"/>
</dbReference>
<keyword evidence="1" id="KW-0812">Transmembrane</keyword>
<sequence>MLAALYYVLMLALGYAVYRYGQKLLAQGLRDESGEIAKPPLGPVGFVVCAGIACFLGFGLLRALVQGQIECVGKGCRGQVYTLAEQAGQYWGNVFFLAWMVAFLAYALYVTFRIWSRG</sequence>
<name>A0A7X0PMA6_9BURK</name>
<dbReference type="AlphaFoldDB" id="A0A7X0PMA6"/>
<keyword evidence="1" id="KW-1133">Transmembrane helix</keyword>
<evidence type="ECO:0000313" key="2">
    <source>
        <dbReference type="EMBL" id="MBB6564232.1"/>
    </source>
</evidence>
<proteinExistence type="predicted"/>
<dbReference type="Proteomes" id="UP000575083">
    <property type="component" value="Unassembled WGS sequence"/>
</dbReference>
<keyword evidence="3" id="KW-1185">Reference proteome</keyword>
<accession>A0A7X0PMA6</accession>